<evidence type="ECO:0000313" key="1">
    <source>
        <dbReference type="EMBL" id="KAI8533798.1"/>
    </source>
</evidence>
<accession>A0ACC0M039</accession>
<protein>
    <submittedName>
        <fullName evidence="1">Uncharacterized protein</fullName>
    </submittedName>
</protein>
<dbReference type="EMBL" id="CM046397">
    <property type="protein sequence ID" value="KAI8533798.1"/>
    <property type="molecule type" value="Genomic_DNA"/>
</dbReference>
<sequence>MSSLVHPGDHCFYSRKEKSLGVLCSNFLKLYNQDGVDSIGLDDAANRLGVERRRIYDIVNILESVGVLSKKAKNQYFWKGFGGIPKALDTLKEEALNENLSTSSSSLSDYNVSHEYLYEGLPTSGKDKPSASCRVDSRKEKSLGLLTQNFIKLFISSKADLMTLDYVAKALLGDIHDPTAMRTKVRRLYDIANVFSSINLIEKTHHPESRKPAFRWLGLEGSPKDGPVTALKFNELKKRVFGTEITNSLPKKYKKESSLDWNSNKKAPVLMRCNNLIDKHDRNSLEQPQKHSSNGFVFGPFTPASVADLGHSENKNVRQVQDLEDLASLYGPRYSNQAWKSWYVEAAGKNHIQEGSILNS</sequence>
<comment type="caution">
    <text evidence="1">The sequence shown here is derived from an EMBL/GenBank/DDBJ whole genome shotgun (WGS) entry which is preliminary data.</text>
</comment>
<keyword evidence="2" id="KW-1185">Reference proteome</keyword>
<proteinExistence type="predicted"/>
<name>A0ACC0M039_RHOML</name>
<organism evidence="1 2">
    <name type="scientific">Rhododendron molle</name>
    <name type="common">Chinese azalea</name>
    <name type="synonym">Azalea mollis</name>
    <dbReference type="NCBI Taxonomy" id="49168"/>
    <lineage>
        <taxon>Eukaryota</taxon>
        <taxon>Viridiplantae</taxon>
        <taxon>Streptophyta</taxon>
        <taxon>Embryophyta</taxon>
        <taxon>Tracheophyta</taxon>
        <taxon>Spermatophyta</taxon>
        <taxon>Magnoliopsida</taxon>
        <taxon>eudicotyledons</taxon>
        <taxon>Gunneridae</taxon>
        <taxon>Pentapetalae</taxon>
        <taxon>asterids</taxon>
        <taxon>Ericales</taxon>
        <taxon>Ericaceae</taxon>
        <taxon>Ericoideae</taxon>
        <taxon>Rhodoreae</taxon>
        <taxon>Rhododendron</taxon>
    </lineage>
</organism>
<dbReference type="Proteomes" id="UP001062846">
    <property type="component" value="Chromosome 10"/>
</dbReference>
<gene>
    <name evidence="1" type="ORF">RHMOL_Rhmol10G0037200</name>
</gene>
<evidence type="ECO:0000313" key="2">
    <source>
        <dbReference type="Proteomes" id="UP001062846"/>
    </source>
</evidence>
<reference evidence="1" key="1">
    <citation type="submission" date="2022-02" db="EMBL/GenBank/DDBJ databases">
        <title>Plant Genome Project.</title>
        <authorList>
            <person name="Zhang R.-G."/>
        </authorList>
    </citation>
    <scope>NUCLEOTIDE SEQUENCE</scope>
    <source>
        <strain evidence="1">AT1</strain>
    </source>
</reference>